<protein>
    <submittedName>
        <fullName evidence="1">Uncharacterized protein</fullName>
    </submittedName>
</protein>
<dbReference type="AlphaFoldDB" id="A0A820QIS9"/>
<reference evidence="1" key="1">
    <citation type="submission" date="2021-02" db="EMBL/GenBank/DDBJ databases">
        <authorList>
            <person name="Nowell W R."/>
        </authorList>
    </citation>
    <scope>NUCLEOTIDE SEQUENCE</scope>
</reference>
<dbReference type="EMBL" id="CAJOBF010031298">
    <property type="protein sequence ID" value="CAF4420463.1"/>
    <property type="molecule type" value="Genomic_DNA"/>
</dbReference>
<comment type="caution">
    <text evidence="1">The sequence shown here is derived from an EMBL/GenBank/DDBJ whole genome shotgun (WGS) entry which is preliminary data.</text>
</comment>
<evidence type="ECO:0000313" key="1">
    <source>
        <dbReference type="EMBL" id="CAF4420463.1"/>
    </source>
</evidence>
<evidence type="ECO:0000313" key="2">
    <source>
        <dbReference type="Proteomes" id="UP000663842"/>
    </source>
</evidence>
<dbReference type="Proteomes" id="UP000663842">
    <property type="component" value="Unassembled WGS sequence"/>
</dbReference>
<accession>A0A820QIS9</accession>
<feature type="non-terminal residue" evidence="1">
    <location>
        <position position="38"/>
    </location>
</feature>
<name>A0A820QIS9_9BILA</name>
<sequence>MPRIEALLDNPRGLSYTFEDNIVEPPVQIDILPEILVP</sequence>
<organism evidence="1 2">
    <name type="scientific">Rotaria magnacalcarata</name>
    <dbReference type="NCBI Taxonomy" id="392030"/>
    <lineage>
        <taxon>Eukaryota</taxon>
        <taxon>Metazoa</taxon>
        <taxon>Spiralia</taxon>
        <taxon>Gnathifera</taxon>
        <taxon>Rotifera</taxon>
        <taxon>Eurotatoria</taxon>
        <taxon>Bdelloidea</taxon>
        <taxon>Philodinida</taxon>
        <taxon>Philodinidae</taxon>
        <taxon>Rotaria</taxon>
    </lineage>
</organism>
<gene>
    <name evidence="1" type="ORF">UXM345_LOCUS38740</name>
</gene>
<proteinExistence type="predicted"/>